<evidence type="ECO:0000313" key="4">
    <source>
        <dbReference type="Proteomes" id="UP000654257"/>
    </source>
</evidence>
<keyword evidence="4" id="KW-1185">Reference proteome</keyword>
<dbReference type="EMBL" id="BMCU01000009">
    <property type="protein sequence ID" value="GGG29418.1"/>
    <property type="molecule type" value="Genomic_DNA"/>
</dbReference>
<feature type="transmembrane region" description="Helical" evidence="1">
    <location>
        <begin position="100"/>
        <end position="117"/>
    </location>
</feature>
<dbReference type="InterPro" id="IPR000160">
    <property type="entry name" value="GGDEF_dom"/>
</dbReference>
<dbReference type="Pfam" id="PF00990">
    <property type="entry name" value="GGDEF"/>
    <property type="match status" value="1"/>
</dbReference>
<dbReference type="AlphaFoldDB" id="A0A917LJ36"/>
<proteinExistence type="predicted"/>
<dbReference type="NCBIfam" id="TIGR00254">
    <property type="entry name" value="GGDEF"/>
    <property type="match status" value="1"/>
</dbReference>
<feature type="transmembrane region" description="Helical" evidence="1">
    <location>
        <begin position="33"/>
        <end position="53"/>
    </location>
</feature>
<feature type="transmembrane region" description="Helical" evidence="1">
    <location>
        <begin position="65"/>
        <end position="88"/>
    </location>
</feature>
<dbReference type="InterPro" id="IPR029787">
    <property type="entry name" value="Nucleotide_cyclase"/>
</dbReference>
<accession>A0A917LJ36</accession>
<sequence>MATRKYRSGDADKRRAPVDPYVSSVTTPMQTRVRLSIAVLVPMFGLAGLFSLLSEDGPASGAPTVIAVLVILSTIPVAFAVSLSNKGFSWWDRPAGQERVVGWFTVYADAGVTIVLCTFSSRSAALTGAVLFALVSTYVAHFADRRILVGHVAFTTSIIVLFAVLSVQQGEHDVVSAIPRAIVIFLAVNGTVALTNGSSQALDKSLRNQIVKAHTDPLTGVQNIRGLQYEAAHLIDKSASPIGFMLVDLDHFKKVNDEHGHRTGDRVLIRTARRLGAFFDEPAVVARRGGEEFVVVLPVDPGKFHAMADTVRMMLCDEGDDVPVTASIGIAVLTDIDRRTLTSYDLVTVGMHTADIAMYRAKSNGRNRVEEFTS</sequence>
<evidence type="ECO:0000259" key="2">
    <source>
        <dbReference type="PROSITE" id="PS50887"/>
    </source>
</evidence>
<feature type="transmembrane region" description="Helical" evidence="1">
    <location>
        <begin position="123"/>
        <end position="140"/>
    </location>
</feature>
<dbReference type="InterPro" id="IPR043128">
    <property type="entry name" value="Rev_trsase/Diguanyl_cyclase"/>
</dbReference>
<dbReference type="SUPFAM" id="SSF55073">
    <property type="entry name" value="Nucleotide cyclase"/>
    <property type="match status" value="1"/>
</dbReference>
<evidence type="ECO:0000313" key="3">
    <source>
        <dbReference type="EMBL" id="GGG29418.1"/>
    </source>
</evidence>
<gene>
    <name evidence="3" type="ORF">GCM10007304_49080</name>
</gene>
<protein>
    <recommendedName>
        <fullName evidence="2">GGDEF domain-containing protein</fullName>
    </recommendedName>
</protein>
<evidence type="ECO:0000256" key="1">
    <source>
        <dbReference type="SAM" id="Phobius"/>
    </source>
</evidence>
<dbReference type="SMART" id="SM00267">
    <property type="entry name" value="GGDEF"/>
    <property type="match status" value="1"/>
</dbReference>
<keyword evidence="1" id="KW-0812">Transmembrane</keyword>
<dbReference type="Gene3D" id="3.30.70.270">
    <property type="match status" value="1"/>
</dbReference>
<keyword evidence="1" id="KW-0472">Membrane</keyword>
<dbReference type="GO" id="GO:0052621">
    <property type="term" value="F:diguanylate cyclase activity"/>
    <property type="evidence" value="ECO:0007669"/>
    <property type="project" value="TreeGrafter"/>
</dbReference>
<name>A0A917LJ36_9NOCA</name>
<organism evidence="3 4">
    <name type="scientific">Rhodococcoides trifolii</name>
    <dbReference type="NCBI Taxonomy" id="908250"/>
    <lineage>
        <taxon>Bacteria</taxon>
        <taxon>Bacillati</taxon>
        <taxon>Actinomycetota</taxon>
        <taxon>Actinomycetes</taxon>
        <taxon>Mycobacteriales</taxon>
        <taxon>Nocardiaceae</taxon>
        <taxon>Rhodococcoides</taxon>
    </lineage>
</organism>
<feature type="transmembrane region" description="Helical" evidence="1">
    <location>
        <begin position="147"/>
        <end position="165"/>
    </location>
</feature>
<reference evidence="3" key="1">
    <citation type="journal article" date="2014" name="Int. J. Syst. Evol. Microbiol.">
        <title>Complete genome sequence of Corynebacterium casei LMG S-19264T (=DSM 44701T), isolated from a smear-ripened cheese.</title>
        <authorList>
            <consortium name="US DOE Joint Genome Institute (JGI-PGF)"/>
            <person name="Walter F."/>
            <person name="Albersmeier A."/>
            <person name="Kalinowski J."/>
            <person name="Ruckert C."/>
        </authorList>
    </citation>
    <scope>NUCLEOTIDE SEQUENCE</scope>
    <source>
        <strain evidence="3">CCM 7905</strain>
    </source>
</reference>
<dbReference type="PROSITE" id="PS50887">
    <property type="entry name" value="GGDEF"/>
    <property type="match status" value="1"/>
</dbReference>
<comment type="caution">
    <text evidence="3">The sequence shown here is derived from an EMBL/GenBank/DDBJ whole genome shotgun (WGS) entry which is preliminary data.</text>
</comment>
<reference evidence="3" key="2">
    <citation type="submission" date="2020-09" db="EMBL/GenBank/DDBJ databases">
        <authorList>
            <person name="Sun Q."/>
            <person name="Sedlacek I."/>
        </authorList>
    </citation>
    <scope>NUCLEOTIDE SEQUENCE</scope>
    <source>
        <strain evidence="3">CCM 7905</strain>
    </source>
</reference>
<dbReference type="RefSeq" id="WP_188548009.1">
    <property type="nucleotide sequence ID" value="NZ_BMCU01000009.1"/>
</dbReference>
<keyword evidence="1" id="KW-1133">Transmembrane helix</keyword>
<dbReference type="CDD" id="cd01949">
    <property type="entry name" value="GGDEF"/>
    <property type="match status" value="1"/>
</dbReference>
<dbReference type="Proteomes" id="UP000654257">
    <property type="component" value="Unassembled WGS sequence"/>
</dbReference>
<dbReference type="PANTHER" id="PTHR45138">
    <property type="entry name" value="REGULATORY COMPONENTS OF SENSORY TRANSDUCTION SYSTEM"/>
    <property type="match status" value="1"/>
</dbReference>
<feature type="domain" description="GGDEF" evidence="2">
    <location>
        <begin position="240"/>
        <end position="374"/>
    </location>
</feature>
<feature type="transmembrane region" description="Helical" evidence="1">
    <location>
        <begin position="177"/>
        <end position="197"/>
    </location>
</feature>
<dbReference type="PANTHER" id="PTHR45138:SF9">
    <property type="entry name" value="DIGUANYLATE CYCLASE DGCM-RELATED"/>
    <property type="match status" value="1"/>
</dbReference>
<dbReference type="InterPro" id="IPR050469">
    <property type="entry name" value="Diguanylate_Cyclase"/>
</dbReference>